<evidence type="ECO:0000259" key="2">
    <source>
        <dbReference type="PROSITE" id="PS50943"/>
    </source>
</evidence>
<dbReference type="SMART" id="SM00530">
    <property type="entry name" value="HTH_XRE"/>
    <property type="match status" value="1"/>
</dbReference>
<dbReference type="Pfam" id="PF01381">
    <property type="entry name" value="HTH_3"/>
    <property type="match status" value="1"/>
</dbReference>
<evidence type="ECO:0000313" key="4">
    <source>
        <dbReference type="Proteomes" id="UP000072003"/>
    </source>
</evidence>
<evidence type="ECO:0000256" key="1">
    <source>
        <dbReference type="ARBA" id="ARBA00023125"/>
    </source>
</evidence>
<dbReference type="InterPro" id="IPR010982">
    <property type="entry name" value="Lambda_DNA-bd_dom_sf"/>
</dbReference>
<dbReference type="CDD" id="cd00093">
    <property type="entry name" value="HTH_XRE"/>
    <property type="match status" value="1"/>
</dbReference>
<dbReference type="PANTHER" id="PTHR46558:SF11">
    <property type="entry name" value="HTH-TYPE TRANSCRIPTIONAL REGULATOR XRE"/>
    <property type="match status" value="1"/>
</dbReference>
<feature type="domain" description="HTH cro/C1-type" evidence="2">
    <location>
        <begin position="15"/>
        <end position="70"/>
    </location>
</feature>
<gene>
    <name evidence="3" type="ORF">ERS132462_01679</name>
</gene>
<keyword evidence="1" id="KW-0238">DNA-binding</keyword>
<dbReference type="EMBL" id="FIFN01000019">
    <property type="protein sequence ID" value="CYU26109.1"/>
    <property type="molecule type" value="Genomic_DNA"/>
</dbReference>
<protein>
    <submittedName>
        <fullName evidence="3">XRE family transcriptional regulator</fullName>
    </submittedName>
</protein>
<organism evidence="3 4">
    <name type="scientific">Streptococcus suis</name>
    <dbReference type="NCBI Taxonomy" id="1307"/>
    <lineage>
        <taxon>Bacteria</taxon>
        <taxon>Bacillati</taxon>
        <taxon>Bacillota</taxon>
        <taxon>Bacilli</taxon>
        <taxon>Lactobacillales</taxon>
        <taxon>Streptococcaceae</taxon>
        <taxon>Streptococcus</taxon>
    </lineage>
</organism>
<dbReference type="SUPFAM" id="SSF47413">
    <property type="entry name" value="lambda repressor-like DNA-binding domains"/>
    <property type="match status" value="1"/>
</dbReference>
<proteinExistence type="predicted"/>
<dbReference type="Proteomes" id="UP000072003">
    <property type="component" value="Unassembled WGS sequence"/>
</dbReference>
<dbReference type="Gene3D" id="1.10.260.40">
    <property type="entry name" value="lambda repressor-like DNA-binding domains"/>
    <property type="match status" value="1"/>
</dbReference>
<dbReference type="AlphaFoldDB" id="A0A0Z8CIR4"/>
<evidence type="ECO:0000313" key="3">
    <source>
        <dbReference type="EMBL" id="CYU26109.1"/>
    </source>
</evidence>
<dbReference type="PANTHER" id="PTHR46558">
    <property type="entry name" value="TRACRIPTIONAL REGULATORY PROTEIN-RELATED-RELATED"/>
    <property type="match status" value="1"/>
</dbReference>
<sequence length="126" mass="14320">MADAKIKYPEVGQRIRELREMRGFEQLDIANQLGYKSQSTISKWESGVNLPTGKKLILLAEMLDTSTDYILHGKISDSPENHPTPTIDFKEMAAESMSYDGMPLNDEDIDLIASILETRMKNRDKE</sequence>
<name>A0A0Z8CIR4_STRSU</name>
<dbReference type="InterPro" id="IPR001387">
    <property type="entry name" value="Cro/C1-type_HTH"/>
</dbReference>
<dbReference type="PROSITE" id="PS50943">
    <property type="entry name" value="HTH_CROC1"/>
    <property type="match status" value="1"/>
</dbReference>
<accession>A0A0Z8CIR4</accession>
<reference evidence="3 4" key="1">
    <citation type="submission" date="2016-02" db="EMBL/GenBank/DDBJ databases">
        <authorList>
            <consortium name="Pathogen Informatics"/>
        </authorList>
    </citation>
    <scope>NUCLEOTIDE SEQUENCE [LARGE SCALE GENOMIC DNA]</scope>
    <source>
        <strain evidence="3 4">LSS100</strain>
    </source>
</reference>
<dbReference type="GO" id="GO:0003677">
    <property type="term" value="F:DNA binding"/>
    <property type="evidence" value="ECO:0007669"/>
    <property type="project" value="UniProtKB-KW"/>
</dbReference>